<name>A0A7X3G103_9BURK</name>
<keyword evidence="1" id="KW-0472">Membrane</keyword>
<feature type="transmembrane region" description="Helical" evidence="1">
    <location>
        <begin position="314"/>
        <end position="334"/>
    </location>
</feature>
<dbReference type="RefSeq" id="WP_160409588.1">
    <property type="nucleotide sequence ID" value="NZ_WSES01000005.1"/>
</dbReference>
<reference evidence="2 3" key="1">
    <citation type="submission" date="2019-12" db="EMBL/GenBank/DDBJ databases">
        <authorList>
            <person name="Li C."/>
            <person name="Zhao J."/>
        </authorList>
    </citation>
    <scope>NUCLEOTIDE SEQUENCE [LARGE SCALE GENOMIC DNA]</scope>
    <source>
        <strain evidence="2 3">NEAU-DD11</strain>
    </source>
</reference>
<keyword evidence="1" id="KW-0812">Transmembrane</keyword>
<evidence type="ECO:0000256" key="1">
    <source>
        <dbReference type="SAM" id="Phobius"/>
    </source>
</evidence>
<comment type="caution">
    <text evidence="2">The sequence shown here is derived from an EMBL/GenBank/DDBJ whole genome shotgun (WGS) entry which is preliminary data.</text>
</comment>
<dbReference type="Proteomes" id="UP000443353">
    <property type="component" value="Unassembled WGS sequence"/>
</dbReference>
<keyword evidence="1" id="KW-1133">Transmembrane helix</keyword>
<protein>
    <recommendedName>
        <fullName evidence="4">Acyltransferase</fullName>
    </recommendedName>
</protein>
<gene>
    <name evidence="2" type="ORF">GPY61_17315</name>
</gene>
<dbReference type="AlphaFoldDB" id="A0A7X3G103"/>
<feature type="transmembrane region" description="Helical" evidence="1">
    <location>
        <begin position="253"/>
        <end position="270"/>
    </location>
</feature>
<feature type="transmembrane region" description="Helical" evidence="1">
    <location>
        <begin position="148"/>
        <end position="169"/>
    </location>
</feature>
<accession>A0A7X3G103</accession>
<sequence length="356" mass="38157">MRTPYLSFLLVTRWASVLVALMYHVRFLLFVDYEHVHAKTWLTNVFYFLTGLGHESFAVFLVLDGILTGRALRAGTIPGRRAVALYGLLLPGLVLGAAADVAGVRFFNGSGLYTAYPAFSTLTLGYASLLGNMFMLQPFVVPTFGSNGMLYLLSFLFWSIILLDVFLRATRAGRVVLLTAVVVLAPPLFLIWSAIWLTGLAVAHMGALRRARPSLPVAIVGFLATLLLSRFLGAGVHGPPAFGAWLADCKFLLVGWGFAAIAWALAPPGAQHTTVPDDPAPAFTFFFHFPVMMLLVGIGTTLPGQALMQQPTPARYGAFVAVAAACVGTTVLVARAARPGKAQRQAALPWPGAGHS</sequence>
<dbReference type="EMBL" id="WSES01000005">
    <property type="protein sequence ID" value="MVW61691.1"/>
    <property type="molecule type" value="Genomic_DNA"/>
</dbReference>
<feature type="transmembrane region" description="Helical" evidence="1">
    <location>
        <begin position="83"/>
        <end position="107"/>
    </location>
</feature>
<evidence type="ECO:0000313" key="3">
    <source>
        <dbReference type="Proteomes" id="UP000443353"/>
    </source>
</evidence>
<feature type="transmembrane region" description="Helical" evidence="1">
    <location>
        <begin position="113"/>
        <end position="136"/>
    </location>
</feature>
<evidence type="ECO:0008006" key="4">
    <source>
        <dbReference type="Google" id="ProtNLM"/>
    </source>
</evidence>
<evidence type="ECO:0000313" key="2">
    <source>
        <dbReference type="EMBL" id="MVW61691.1"/>
    </source>
</evidence>
<organism evidence="2 3">
    <name type="scientific">Massilia cellulosiltytica</name>
    <dbReference type="NCBI Taxonomy" id="2683234"/>
    <lineage>
        <taxon>Bacteria</taxon>
        <taxon>Pseudomonadati</taxon>
        <taxon>Pseudomonadota</taxon>
        <taxon>Betaproteobacteria</taxon>
        <taxon>Burkholderiales</taxon>
        <taxon>Oxalobacteraceae</taxon>
        <taxon>Telluria group</taxon>
        <taxon>Massilia</taxon>
    </lineage>
</organism>
<keyword evidence="3" id="KW-1185">Reference proteome</keyword>
<feature type="transmembrane region" description="Helical" evidence="1">
    <location>
        <begin position="5"/>
        <end position="25"/>
    </location>
</feature>
<feature type="transmembrane region" description="Helical" evidence="1">
    <location>
        <begin position="45"/>
        <end position="63"/>
    </location>
</feature>
<feature type="transmembrane region" description="Helical" evidence="1">
    <location>
        <begin position="215"/>
        <end position="233"/>
    </location>
</feature>
<feature type="transmembrane region" description="Helical" evidence="1">
    <location>
        <begin position="175"/>
        <end position="203"/>
    </location>
</feature>
<proteinExistence type="predicted"/>
<feature type="transmembrane region" description="Helical" evidence="1">
    <location>
        <begin position="282"/>
        <end position="302"/>
    </location>
</feature>